<keyword evidence="2" id="KW-0175">Coiled coil</keyword>
<reference evidence="4" key="1">
    <citation type="journal article" date="2009" name="Science">
        <title>The B73 maize genome: complexity, diversity, and dynamics.</title>
        <authorList>
            <person name="Schnable P.S."/>
            <person name="Ware D."/>
            <person name="Fulton R.S."/>
            <person name="Stein J.C."/>
            <person name="Wei F."/>
            <person name="Pasternak S."/>
            <person name="Liang C."/>
            <person name="Zhang J."/>
            <person name="Fulton L."/>
            <person name="Graves T.A."/>
            <person name="Minx P."/>
            <person name="Reily A.D."/>
            <person name="Courtney L."/>
            <person name="Kruchowski S.S."/>
            <person name="Tomlinson C."/>
            <person name="Strong C."/>
            <person name="Delehaunty K."/>
            <person name="Fronick C."/>
            <person name="Courtney B."/>
            <person name="Rock S.M."/>
            <person name="Belter E."/>
            <person name="Du F."/>
            <person name="Kim K."/>
            <person name="Abbott R.M."/>
            <person name="Cotton M."/>
            <person name="Levy A."/>
            <person name="Marchetto P."/>
            <person name="Ochoa K."/>
            <person name="Jackson S.M."/>
            <person name="Gillam B."/>
            <person name="Chen W."/>
            <person name="Yan L."/>
            <person name="Higginbotham J."/>
            <person name="Cardenas M."/>
            <person name="Waligorski J."/>
            <person name="Applebaum E."/>
            <person name="Phelps L."/>
            <person name="Falcone J."/>
            <person name="Kanchi K."/>
            <person name="Thane T."/>
            <person name="Scimone A."/>
            <person name="Thane N."/>
            <person name="Henke J."/>
            <person name="Wang T."/>
            <person name="Ruppert J."/>
            <person name="Shah N."/>
            <person name="Rotter K."/>
            <person name="Hodges J."/>
            <person name="Ingenthron E."/>
            <person name="Cordes M."/>
            <person name="Kohlberg S."/>
            <person name="Sgro J."/>
            <person name="Delgado B."/>
            <person name="Mead K."/>
            <person name="Chinwalla A."/>
            <person name="Leonard S."/>
            <person name="Crouse K."/>
            <person name="Collura K."/>
            <person name="Kudrna D."/>
            <person name="Currie J."/>
            <person name="He R."/>
            <person name="Angelova A."/>
            <person name="Rajasekar S."/>
            <person name="Mueller T."/>
            <person name="Lomeli R."/>
            <person name="Scara G."/>
            <person name="Ko A."/>
            <person name="Delaney K."/>
            <person name="Wissotski M."/>
            <person name="Lopez G."/>
            <person name="Campos D."/>
            <person name="Braidotti M."/>
            <person name="Ashley E."/>
            <person name="Golser W."/>
            <person name="Kim H."/>
            <person name="Lee S."/>
            <person name="Lin J."/>
            <person name="Dujmic Z."/>
            <person name="Kim W."/>
            <person name="Talag J."/>
            <person name="Zuccolo A."/>
            <person name="Fan C."/>
            <person name="Sebastian A."/>
            <person name="Kramer M."/>
            <person name="Spiegel L."/>
            <person name="Nascimento L."/>
            <person name="Zutavern T."/>
            <person name="Miller B."/>
            <person name="Ambroise C."/>
            <person name="Muller S."/>
            <person name="Spooner W."/>
            <person name="Narechania A."/>
            <person name="Ren L."/>
            <person name="Wei S."/>
            <person name="Kumari S."/>
            <person name="Faga B."/>
            <person name="Levy M.J."/>
            <person name="McMahan L."/>
            <person name="Van Buren P."/>
            <person name="Vaughn M.W."/>
            <person name="Ying K."/>
            <person name="Yeh C.-T."/>
            <person name="Emrich S.J."/>
            <person name="Jia Y."/>
            <person name="Kalyanaraman A."/>
            <person name="Hsia A.-P."/>
            <person name="Barbazuk W.B."/>
            <person name="Baucom R.S."/>
            <person name="Brutnell T.P."/>
            <person name="Carpita N.C."/>
            <person name="Chaparro C."/>
            <person name="Chia J.-M."/>
            <person name="Deragon J.-M."/>
            <person name="Estill J.C."/>
            <person name="Fu Y."/>
            <person name="Jeddeloh J.A."/>
            <person name="Han Y."/>
            <person name="Lee H."/>
            <person name="Li P."/>
            <person name="Lisch D.R."/>
            <person name="Liu S."/>
            <person name="Liu Z."/>
            <person name="Nagel D.H."/>
            <person name="McCann M.C."/>
            <person name="SanMiguel P."/>
            <person name="Myers A.M."/>
            <person name="Nettleton D."/>
            <person name="Nguyen J."/>
            <person name="Penning B.W."/>
            <person name="Ponnala L."/>
            <person name="Schneider K.L."/>
            <person name="Schwartz D.C."/>
            <person name="Sharma A."/>
            <person name="Soderlund C."/>
            <person name="Springer N.M."/>
            <person name="Sun Q."/>
            <person name="Wang H."/>
            <person name="Waterman M."/>
            <person name="Westerman R."/>
            <person name="Wolfgruber T.K."/>
            <person name="Yang L."/>
            <person name="Yu Y."/>
            <person name="Zhang L."/>
            <person name="Zhou S."/>
            <person name="Zhu Q."/>
            <person name="Bennetzen J.L."/>
            <person name="Dawe R.K."/>
            <person name="Jiang J."/>
            <person name="Jiang N."/>
            <person name="Presting G.G."/>
            <person name="Wessler S.R."/>
            <person name="Aluru S."/>
            <person name="Martienssen R.A."/>
            <person name="Clifton S.W."/>
            <person name="McCombie W.R."/>
            <person name="Wing R.A."/>
            <person name="Wilson R.K."/>
        </authorList>
    </citation>
    <scope>NUCLEOTIDE SEQUENCE [LARGE SCALE GENOMIC DNA]</scope>
    <source>
        <strain evidence="4">cv. B73</strain>
    </source>
</reference>
<feature type="coiled-coil region" evidence="2">
    <location>
        <begin position="47"/>
        <end position="74"/>
    </location>
</feature>
<evidence type="ECO:0000313" key="4">
    <source>
        <dbReference type="Proteomes" id="UP000007305"/>
    </source>
</evidence>
<dbReference type="InterPro" id="IPR008862">
    <property type="entry name" value="Tcp11"/>
</dbReference>
<sequence length="106" mass="11985">MVRKLSAAAKEDEMKKNHDKLLSELSTNSEVNDDGINSFVIVVTKGLRFILEEIKELKAEVSKARIQMMQQIIKESAGVEYLQKAFADRYGPPECCIFYGLGPFIE</sequence>
<dbReference type="InParanoid" id="A0A804PF15"/>
<keyword evidence="4" id="KW-1185">Reference proteome</keyword>
<reference evidence="3" key="2">
    <citation type="submission" date="2019-07" db="EMBL/GenBank/DDBJ databases">
        <authorList>
            <person name="Seetharam A."/>
            <person name="Woodhouse M."/>
            <person name="Cannon E."/>
        </authorList>
    </citation>
    <scope>NUCLEOTIDE SEQUENCE [LARGE SCALE GENOMIC DNA]</scope>
    <source>
        <strain evidence="3">cv. B73</strain>
    </source>
</reference>
<evidence type="ECO:0000256" key="2">
    <source>
        <dbReference type="SAM" id="Coils"/>
    </source>
</evidence>
<dbReference type="PANTHER" id="PTHR12832">
    <property type="entry name" value="TESTIS-SPECIFIC PROTEIN PBS13 T-COMPLEX 11"/>
    <property type="match status" value="1"/>
</dbReference>
<evidence type="ECO:0000256" key="1">
    <source>
        <dbReference type="ARBA" id="ARBA00010954"/>
    </source>
</evidence>
<dbReference type="Gramene" id="Zm00001eb232570_T001">
    <property type="protein sequence ID" value="Zm00001eb232570_P001"/>
    <property type="gene ID" value="Zm00001eb232570"/>
</dbReference>
<evidence type="ECO:0000313" key="3">
    <source>
        <dbReference type="EnsemblPlants" id="Zm00001eb232570_P001"/>
    </source>
</evidence>
<dbReference type="AlphaFoldDB" id="A0A804PF15"/>
<protein>
    <submittedName>
        <fullName evidence="3">Uncharacterized protein</fullName>
    </submittedName>
</protein>
<name>A0A804PF15_MAIZE</name>
<dbReference type="EnsemblPlants" id="Zm00001eb232570_T001">
    <property type="protein sequence ID" value="Zm00001eb232570_P001"/>
    <property type="gene ID" value="Zm00001eb232570"/>
</dbReference>
<dbReference type="Proteomes" id="UP000007305">
    <property type="component" value="Chromosome 5"/>
</dbReference>
<accession>A0A804PF15</accession>
<organism evidence="3 4">
    <name type="scientific">Zea mays</name>
    <name type="common">Maize</name>
    <dbReference type="NCBI Taxonomy" id="4577"/>
    <lineage>
        <taxon>Eukaryota</taxon>
        <taxon>Viridiplantae</taxon>
        <taxon>Streptophyta</taxon>
        <taxon>Embryophyta</taxon>
        <taxon>Tracheophyta</taxon>
        <taxon>Spermatophyta</taxon>
        <taxon>Magnoliopsida</taxon>
        <taxon>Liliopsida</taxon>
        <taxon>Poales</taxon>
        <taxon>Poaceae</taxon>
        <taxon>PACMAD clade</taxon>
        <taxon>Panicoideae</taxon>
        <taxon>Andropogonodae</taxon>
        <taxon>Andropogoneae</taxon>
        <taxon>Tripsacinae</taxon>
        <taxon>Zea</taxon>
    </lineage>
</organism>
<dbReference type="PANTHER" id="PTHR12832:SF11">
    <property type="entry name" value="LD23868P"/>
    <property type="match status" value="1"/>
</dbReference>
<reference evidence="3" key="3">
    <citation type="submission" date="2021-05" db="UniProtKB">
        <authorList>
            <consortium name="EnsemblPlants"/>
        </authorList>
    </citation>
    <scope>IDENTIFICATION</scope>
    <source>
        <strain evidence="3">cv. B73</strain>
    </source>
</reference>
<dbReference type="Pfam" id="PF05794">
    <property type="entry name" value="Tcp11"/>
    <property type="match status" value="1"/>
</dbReference>
<proteinExistence type="inferred from homology"/>
<comment type="similarity">
    <text evidence="1">Belongs to the TCP11 family.</text>
</comment>